<proteinExistence type="predicted"/>
<dbReference type="PANTHER" id="PTHR28009:SF1">
    <property type="entry name" value="PHEROMONE ALPHA FACTOR RECEPTOR"/>
    <property type="match status" value="1"/>
</dbReference>
<gene>
    <name evidence="2" type="ORF">TRICI_000981</name>
</gene>
<name>A0A642V9P9_9ASCO</name>
<reference evidence="2" key="1">
    <citation type="journal article" date="2019" name="G3 (Bethesda)">
        <title>Genome Assemblies of Two Rare Opportunistic Yeast Pathogens: Diutina rugosa (syn. Candida rugosa) and Trichomonascus ciferrii (syn. Candida ciferrii).</title>
        <authorList>
            <person name="Mixao V."/>
            <person name="Saus E."/>
            <person name="Hansen A.P."/>
            <person name="Lass-Florl C."/>
            <person name="Gabaldon T."/>
        </authorList>
    </citation>
    <scope>NUCLEOTIDE SEQUENCE</scope>
    <source>
        <strain evidence="2">CBS 4856</strain>
    </source>
</reference>
<feature type="transmembrane region" description="Helical" evidence="1">
    <location>
        <begin position="235"/>
        <end position="259"/>
    </location>
</feature>
<keyword evidence="1" id="KW-0472">Membrane</keyword>
<dbReference type="Proteomes" id="UP000761534">
    <property type="component" value="Unassembled WGS sequence"/>
</dbReference>
<dbReference type="PRINTS" id="PR00250">
    <property type="entry name" value="GPCRSTE2"/>
</dbReference>
<protein>
    <recommendedName>
        <fullName evidence="4">Pheromone alpha factor receptor</fullName>
    </recommendedName>
</protein>
<keyword evidence="1" id="KW-0812">Transmembrane</keyword>
<feature type="transmembrane region" description="Helical" evidence="1">
    <location>
        <begin position="193"/>
        <end position="215"/>
    </location>
</feature>
<comment type="caution">
    <text evidence="2">The sequence shown here is derived from an EMBL/GenBank/DDBJ whole genome shotgun (WGS) entry which is preliminary data.</text>
</comment>
<feature type="transmembrane region" description="Helical" evidence="1">
    <location>
        <begin position="147"/>
        <end position="173"/>
    </location>
</feature>
<feature type="transmembrane region" description="Helical" evidence="1">
    <location>
        <begin position="40"/>
        <end position="61"/>
    </location>
</feature>
<dbReference type="EMBL" id="SWFS01000078">
    <property type="protein sequence ID" value="KAA8916862.1"/>
    <property type="molecule type" value="Genomic_DNA"/>
</dbReference>
<evidence type="ECO:0000256" key="1">
    <source>
        <dbReference type="SAM" id="Phobius"/>
    </source>
</evidence>
<dbReference type="OrthoDB" id="5402633at2759"/>
<sequence>MSSSDGLLLQTFTLNTTQGPQTYGFDYLEYLRVYYIQESIIFGVKIGTAFSIFVVSFLFTMNWKQPVFIFNQISLFFLVMETVFYIAYALGPIYSLEAALTFSTSKVTETDYNISIASSIFQLLLVISIEGSLFFQCWTMYRDNFRLVGKCVPWVMLVVAVVPNVVFWSIFVISSCIAAKDPYGNRFLTDNPWVWIIPRAFFGSSVTLFSLLSMVKLFITLKRRRNMGLKQFGPFQIVFIMAAQTMVIPGVLTLLAFFVKDSPETLVTLAPFIVTIFLPLSSIWAKFKSTQTSAPINFNFSSLTPRSTSDATYAAPVSPTSKTKIASTLSRDNLDFTKDPDVDYHHIMMSVDRQSQLTRDVEKSPF</sequence>
<feature type="transmembrane region" description="Helical" evidence="1">
    <location>
        <begin position="265"/>
        <end position="285"/>
    </location>
</feature>
<evidence type="ECO:0000313" key="2">
    <source>
        <dbReference type="EMBL" id="KAA8916862.1"/>
    </source>
</evidence>
<dbReference type="GO" id="GO:0038038">
    <property type="term" value="C:G protein-coupled receptor homodimeric complex"/>
    <property type="evidence" value="ECO:0007669"/>
    <property type="project" value="TreeGrafter"/>
</dbReference>
<keyword evidence="1" id="KW-1133">Transmembrane helix</keyword>
<evidence type="ECO:0008006" key="4">
    <source>
        <dbReference type="Google" id="ProtNLM"/>
    </source>
</evidence>
<dbReference type="VEuPathDB" id="FungiDB:TRICI_000981"/>
<dbReference type="InterPro" id="IPR027458">
    <property type="entry name" value="STE2_TM1-TM2_sf"/>
</dbReference>
<keyword evidence="3" id="KW-1185">Reference proteome</keyword>
<dbReference type="GO" id="GO:0004932">
    <property type="term" value="F:mating-type factor pheromone receptor activity"/>
    <property type="evidence" value="ECO:0007669"/>
    <property type="project" value="InterPro"/>
</dbReference>
<feature type="transmembrane region" description="Helical" evidence="1">
    <location>
        <begin position="114"/>
        <end position="135"/>
    </location>
</feature>
<organism evidence="2 3">
    <name type="scientific">Trichomonascus ciferrii</name>
    <dbReference type="NCBI Taxonomy" id="44093"/>
    <lineage>
        <taxon>Eukaryota</taxon>
        <taxon>Fungi</taxon>
        <taxon>Dikarya</taxon>
        <taxon>Ascomycota</taxon>
        <taxon>Saccharomycotina</taxon>
        <taxon>Dipodascomycetes</taxon>
        <taxon>Dipodascales</taxon>
        <taxon>Trichomonascaceae</taxon>
        <taxon>Trichomonascus</taxon>
        <taxon>Trichomonascus ciferrii complex</taxon>
    </lineage>
</organism>
<evidence type="ECO:0000313" key="3">
    <source>
        <dbReference type="Proteomes" id="UP000761534"/>
    </source>
</evidence>
<dbReference type="AlphaFoldDB" id="A0A642V9P9"/>
<dbReference type="InterPro" id="IPR000366">
    <property type="entry name" value="GPCR_STE2"/>
</dbReference>
<dbReference type="GO" id="GO:0000750">
    <property type="term" value="P:pheromone-dependent signal transduction involved in conjugation with cellular fusion"/>
    <property type="evidence" value="ECO:0007669"/>
    <property type="project" value="TreeGrafter"/>
</dbReference>
<feature type="transmembrane region" description="Helical" evidence="1">
    <location>
        <begin position="73"/>
        <end position="94"/>
    </location>
</feature>
<dbReference type="Gene3D" id="1.10.287.920">
    <property type="entry name" value="Pheromone alpha factor receptor"/>
    <property type="match status" value="1"/>
</dbReference>
<dbReference type="PANTHER" id="PTHR28009">
    <property type="entry name" value="PHEROMONE ALPHA FACTOR RECEPTOR"/>
    <property type="match status" value="1"/>
</dbReference>
<accession>A0A642V9P9</accession>
<dbReference type="Pfam" id="PF02116">
    <property type="entry name" value="STE2"/>
    <property type="match status" value="1"/>
</dbReference>